<keyword evidence="1" id="KW-0238">DNA-binding</keyword>
<comment type="caution">
    <text evidence="4">The sequence shown here is derived from an EMBL/GenBank/DDBJ whole genome shotgun (WGS) entry which is preliminary data.</text>
</comment>
<dbReference type="CDD" id="cd00799">
    <property type="entry name" value="INT_Cre_C"/>
    <property type="match status" value="1"/>
</dbReference>
<evidence type="ECO:0000256" key="2">
    <source>
        <dbReference type="ARBA" id="ARBA00023172"/>
    </source>
</evidence>
<dbReference type="InterPro" id="IPR011010">
    <property type="entry name" value="DNA_brk_join_enz"/>
</dbReference>
<evidence type="ECO:0000259" key="3">
    <source>
        <dbReference type="PROSITE" id="PS51898"/>
    </source>
</evidence>
<accession>A0ABR8TN90</accession>
<keyword evidence="2" id="KW-0233">DNA recombination</keyword>
<dbReference type="InterPro" id="IPR052925">
    <property type="entry name" value="Phage_Integrase-like_Recomb"/>
</dbReference>
<dbReference type="InterPro" id="IPR013762">
    <property type="entry name" value="Integrase-like_cat_sf"/>
</dbReference>
<dbReference type="PROSITE" id="PS51898">
    <property type="entry name" value="TYR_RECOMBINASE"/>
    <property type="match status" value="1"/>
</dbReference>
<dbReference type="RefSeq" id="WP_251835996.1">
    <property type="nucleotide sequence ID" value="NZ_JACSQG010000003.1"/>
</dbReference>
<sequence>MSDIERYLQASTRENTRRSYQSAIEHFEVSWGGFLPATSESVARYLAAHAQTLSLNTLKQRLAALAQWHVSQGFPDPTKAPLVRQVLKGIRTLHPAQEKQAAPLQLQHLQQTVAWLEQEADDALNAGNSARLLRSRRDAALVLLGFWRGFRSDELCRLQIEHIQAEAGSGMTLYLPFSKGDRQNLGTTYQAPALKQLCPVQAYLSWIGVAGISQGAVFRRISRWGHLGEEGLHPGSMIALLRQILQRAGVPAELYTSHSLRRGFATWATANGWDLKTLMTYIGWKDMKSAMRYVDPAISFGGLAAKAPLLNAEHLPALARDK</sequence>
<dbReference type="Pfam" id="PF00589">
    <property type="entry name" value="Phage_integrase"/>
    <property type="match status" value="1"/>
</dbReference>
<dbReference type="EMBL" id="JACSQG010000003">
    <property type="protein sequence ID" value="MBD7977228.1"/>
    <property type="molecule type" value="Genomic_DNA"/>
</dbReference>
<dbReference type="Gene3D" id="1.10.443.10">
    <property type="entry name" value="Intergrase catalytic core"/>
    <property type="match status" value="1"/>
</dbReference>
<keyword evidence="5" id="KW-1185">Reference proteome</keyword>
<gene>
    <name evidence="4" type="ORF">H9642_08490</name>
</gene>
<organism evidence="4 5">
    <name type="scientific">Serpens gallinarum</name>
    <dbReference type="NCBI Taxonomy" id="2763075"/>
    <lineage>
        <taxon>Bacteria</taxon>
        <taxon>Pseudomonadati</taxon>
        <taxon>Pseudomonadota</taxon>
        <taxon>Gammaproteobacteria</taxon>
        <taxon>Pseudomonadales</taxon>
        <taxon>Pseudomonadaceae</taxon>
        <taxon>Pseudomonas</taxon>
    </lineage>
</organism>
<evidence type="ECO:0000313" key="4">
    <source>
        <dbReference type="EMBL" id="MBD7977228.1"/>
    </source>
</evidence>
<dbReference type="SUPFAM" id="SSF47823">
    <property type="entry name" value="lambda integrase-like, N-terminal domain"/>
    <property type="match status" value="1"/>
</dbReference>
<evidence type="ECO:0000313" key="5">
    <source>
        <dbReference type="Proteomes" id="UP000611945"/>
    </source>
</evidence>
<dbReference type="PANTHER" id="PTHR34605:SF4">
    <property type="entry name" value="DNA ADENINE METHYLTRANSFERASE"/>
    <property type="match status" value="1"/>
</dbReference>
<name>A0ABR8TN90_9PSED</name>
<evidence type="ECO:0000256" key="1">
    <source>
        <dbReference type="ARBA" id="ARBA00023125"/>
    </source>
</evidence>
<dbReference type="InterPro" id="IPR002104">
    <property type="entry name" value="Integrase_catalytic"/>
</dbReference>
<dbReference type="SUPFAM" id="SSF56349">
    <property type="entry name" value="DNA breaking-rejoining enzymes"/>
    <property type="match status" value="1"/>
</dbReference>
<protein>
    <submittedName>
        <fullName evidence="4">Site-specific integrase</fullName>
    </submittedName>
</protein>
<proteinExistence type="predicted"/>
<dbReference type="PANTHER" id="PTHR34605">
    <property type="entry name" value="PHAGE_INTEGRASE DOMAIN-CONTAINING PROTEIN"/>
    <property type="match status" value="1"/>
</dbReference>
<dbReference type="InterPro" id="IPR010998">
    <property type="entry name" value="Integrase_recombinase_N"/>
</dbReference>
<reference evidence="4 5" key="1">
    <citation type="submission" date="2020-08" db="EMBL/GenBank/DDBJ databases">
        <title>A Genomic Blueprint of the Chicken Gut Microbiome.</title>
        <authorList>
            <person name="Gilroy R."/>
            <person name="Ravi A."/>
            <person name="Getino M."/>
            <person name="Pursley I."/>
            <person name="Horton D.L."/>
            <person name="Alikhan N.-F."/>
            <person name="Baker D."/>
            <person name="Gharbi K."/>
            <person name="Hall N."/>
            <person name="Watson M."/>
            <person name="Adriaenssens E.M."/>
            <person name="Foster-Nyarko E."/>
            <person name="Jarju S."/>
            <person name="Secka A."/>
            <person name="Antonio M."/>
            <person name="Oren A."/>
            <person name="Chaudhuri R."/>
            <person name="La Ragione R.M."/>
            <person name="Hildebrand F."/>
            <person name="Pallen M.J."/>
        </authorList>
    </citation>
    <scope>NUCLEOTIDE SEQUENCE [LARGE SCALE GENOMIC DNA]</scope>
    <source>
        <strain evidence="4 5">Sa2CUA2</strain>
    </source>
</reference>
<feature type="domain" description="Tyr recombinase" evidence="3">
    <location>
        <begin position="110"/>
        <end position="308"/>
    </location>
</feature>
<dbReference type="Proteomes" id="UP000611945">
    <property type="component" value="Unassembled WGS sequence"/>
</dbReference>
<dbReference type="Gene3D" id="1.10.150.130">
    <property type="match status" value="1"/>
</dbReference>